<keyword evidence="5" id="KW-0777">Teichoic acid biosynthesis</keyword>
<evidence type="ECO:0000256" key="2">
    <source>
        <dbReference type="ARBA" id="ARBA00010488"/>
    </source>
</evidence>
<dbReference type="Pfam" id="PF04464">
    <property type="entry name" value="Glyphos_transf"/>
    <property type="match status" value="1"/>
</dbReference>
<organism evidence="7 8">
    <name type="scientific">Propionicimonas paludicola</name>
    <dbReference type="NCBI Taxonomy" id="185243"/>
    <lineage>
        <taxon>Bacteria</taxon>
        <taxon>Bacillati</taxon>
        <taxon>Actinomycetota</taxon>
        <taxon>Actinomycetes</taxon>
        <taxon>Propionibacteriales</taxon>
        <taxon>Nocardioidaceae</taxon>
        <taxon>Propionicimonas</taxon>
    </lineage>
</organism>
<dbReference type="InterPro" id="IPR043149">
    <property type="entry name" value="TagF_N"/>
</dbReference>
<dbReference type="SUPFAM" id="SSF53756">
    <property type="entry name" value="UDP-Glycosyltransferase/glycogen phosphorylase"/>
    <property type="match status" value="1"/>
</dbReference>
<accession>A0A2A9CTT2</accession>
<gene>
    <name evidence="7" type="ORF">ATK74_2411</name>
</gene>
<evidence type="ECO:0000256" key="3">
    <source>
        <dbReference type="ARBA" id="ARBA00022475"/>
    </source>
</evidence>
<evidence type="ECO:0000256" key="5">
    <source>
        <dbReference type="ARBA" id="ARBA00022944"/>
    </source>
</evidence>
<dbReference type="InterPro" id="IPR051612">
    <property type="entry name" value="Teichoic_Acid_Biosynth"/>
</dbReference>
<keyword evidence="6" id="KW-0472">Membrane</keyword>
<keyword evidence="3" id="KW-1003">Cell membrane</keyword>
<dbReference type="PANTHER" id="PTHR37316">
    <property type="entry name" value="TEICHOIC ACID GLYCEROL-PHOSPHATE PRIMASE"/>
    <property type="match status" value="1"/>
</dbReference>
<dbReference type="GO" id="GO:0005886">
    <property type="term" value="C:plasma membrane"/>
    <property type="evidence" value="ECO:0007669"/>
    <property type="project" value="UniProtKB-SubCell"/>
</dbReference>
<dbReference type="GO" id="GO:0019350">
    <property type="term" value="P:teichoic acid biosynthetic process"/>
    <property type="evidence" value="ECO:0007669"/>
    <property type="project" value="UniProtKB-KW"/>
</dbReference>
<dbReference type="InterPro" id="IPR043148">
    <property type="entry name" value="TagF_C"/>
</dbReference>
<dbReference type="Proteomes" id="UP000226079">
    <property type="component" value="Unassembled WGS sequence"/>
</dbReference>
<protein>
    <submittedName>
        <fullName evidence="7">CDP-glycerol glycerophosphotransferase (TagB/SpsB family)</fullName>
    </submittedName>
</protein>
<name>A0A2A9CTT2_9ACTN</name>
<evidence type="ECO:0000256" key="6">
    <source>
        <dbReference type="ARBA" id="ARBA00023136"/>
    </source>
</evidence>
<dbReference type="AlphaFoldDB" id="A0A2A9CTT2"/>
<evidence type="ECO:0000313" key="8">
    <source>
        <dbReference type="Proteomes" id="UP000226079"/>
    </source>
</evidence>
<keyword evidence="4 7" id="KW-0808">Transferase</keyword>
<dbReference type="RefSeq" id="WP_098461234.1">
    <property type="nucleotide sequence ID" value="NZ_PDJC01000001.1"/>
</dbReference>
<dbReference type="Gene3D" id="3.40.50.11820">
    <property type="match status" value="1"/>
</dbReference>
<dbReference type="OrthoDB" id="8549922at2"/>
<comment type="caution">
    <text evidence="7">The sequence shown here is derived from an EMBL/GenBank/DDBJ whole genome shotgun (WGS) entry which is preliminary data.</text>
</comment>
<comment type="subcellular location">
    <subcellularLocation>
        <location evidence="1">Cell membrane</location>
        <topology evidence="1">Peripheral membrane protein</topology>
    </subcellularLocation>
</comment>
<dbReference type="GO" id="GO:0047355">
    <property type="term" value="F:CDP-glycerol glycerophosphotransferase activity"/>
    <property type="evidence" value="ECO:0007669"/>
    <property type="project" value="InterPro"/>
</dbReference>
<proteinExistence type="inferred from homology"/>
<dbReference type="EMBL" id="PDJC01000001">
    <property type="protein sequence ID" value="PFG17834.1"/>
    <property type="molecule type" value="Genomic_DNA"/>
</dbReference>
<evidence type="ECO:0000256" key="1">
    <source>
        <dbReference type="ARBA" id="ARBA00004202"/>
    </source>
</evidence>
<keyword evidence="8" id="KW-1185">Reference proteome</keyword>
<dbReference type="PANTHER" id="PTHR37316:SF3">
    <property type="entry name" value="TEICHOIC ACID GLYCEROL-PHOSPHATE TRANSFERASE"/>
    <property type="match status" value="1"/>
</dbReference>
<reference evidence="7 8" key="1">
    <citation type="submission" date="2017-10" db="EMBL/GenBank/DDBJ databases">
        <title>Sequencing the genomes of 1000 actinobacteria strains.</title>
        <authorList>
            <person name="Klenk H.-P."/>
        </authorList>
    </citation>
    <scope>NUCLEOTIDE SEQUENCE [LARGE SCALE GENOMIC DNA]</scope>
    <source>
        <strain evidence="7 8">DSM 15597</strain>
    </source>
</reference>
<evidence type="ECO:0000256" key="4">
    <source>
        <dbReference type="ARBA" id="ARBA00022679"/>
    </source>
</evidence>
<evidence type="ECO:0000313" key="7">
    <source>
        <dbReference type="EMBL" id="PFG17834.1"/>
    </source>
</evidence>
<dbReference type="InterPro" id="IPR007554">
    <property type="entry name" value="Glycerophosphate_synth"/>
</dbReference>
<dbReference type="Gene3D" id="3.40.50.12580">
    <property type="match status" value="1"/>
</dbReference>
<comment type="similarity">
    <text evidence="2">Belongs to the CDP-glycerol glycerophosphotransferase family.</text>
</comment>
<sequence>MASRLDRVRGRLVRTLSRTTRHWRARTQLPEALFPVADDWVAELRSFRWLDDDRFEVTGWAYDRGVDYTGQQPRLQLWLELQSGIKRFVPLATSPSPSPEVNQSFNGATTSRDYSGTCFIAVGSLTDLRRLRTGQVWQLRAGVAVPGHEAQGRFRKHYALGSAGYLMAGRRGGAIVIPTWSAGGLTLEVRADRPVATDLELTPEGGIRIDVESADGITEAALVAEDGRVPLQIVRADGRSFLEGPLPTLPDGAWSQYRVVARVDGAQLPVVVASAALIDAHPLLAEAGEGSGLYLNVGGPWALVTGVALIGADQPCLEVVGKSSGDLSQARFELANERDVRAGQLTCDGTDFRLVVPFLQSKWNLPALPPQIGRMTLRAFAADGTSLQVRCSTAVVELAPSSELNYWFRLYYAVGAGRTLAPRLEIPLRDDEIGTHNQARIQADYLGGVWPIIDQMYFESFYGRQCGCSPLALRNELAERHPKVPRVWAVRDLSVAVPEGDRAVVDATTDWWRARAESRWLVVNDWLRARFAPRDGQTVMQTWHGTMYKKVGLDRGEQLDAEEREFMLGERKKWDLLLSQNPHSTRVFRESYLSNPPIYEEGYPRNDLLVNGDPAPIREVLGIRPSQRVILYAPTWRDDRTELVDFLDVNRLAADLGPDYVVLLRAHSRVIRVGSAAKVADGVIDVSTYPNTTDLLLISDVMITDYSSIMFDYAVTGRPMIFFTPDMDEYRDQLRGVYLDLEKVGPGPVVSTQDEVLDALRRIDEVAAAFAARYAQWQADYTPWDDGGSSRRVLDRYLVDAPPADPAILD</sequence>